<dbReference type="Pfam" id="PF20067">
    <property type="entry name" value="SSL_N"/>
    <property type="match status" value="1"/>
</dbReference>
<feature type="chain" id="PRO_5047544857" description="SMP-30/Gluconolactonase/LRE-like region domain-containing protein" evidence="1">
    <location>
        <begin position="25"/>
        <end position="322"/>
    </location>
</feature>
<organism evidence="2 3">
    <name type="scientific">Xaviernesmea rhizosphaerae</name>
    <dbReference type="NCBI Taxonomy" id="1672749"/>
    <lineage>
        <taxon>Bacteria</taxon>
        <taxon>Pseudomonadati</taxon>
        <taxon>Pseudomonadota</taxon>
        <taxon>Alphaproteobacteria</taxon>
        <taxon>Hyphomicrobiales</taxon>
        <taxon>Rhizobiaceae</taxon>
        <taxon>Rhizobium/Agrobacterium group</taxon>
        <taxon>Xaviernesmea</taxon>
    </lineage>
</organism>
<keyword evidence="1" id="KW-0732">Signal</keyword>
<gene>
    <name evidence="2" type="ORF">BTR14_19050</name>
</gene>
<dbReference type="PANTHER" id="PTHR40274:SF3">
    <property type="entry name" value="VIRGINIAMYCIN B LYASE"/>
    <property type="match status" value="1"/>
</dbReference>
<accession>A0ABX3P968</accession>
<keyword evidence="3" id="KW-1185">Reference proteome</keyword>
<evidence type="ECO:0000313" key="3">
    <source>
        <dbReference type="Proteomes" id="UP000192652"/>
    </source>
</evidence>
<evidence type="ECO:0008006" key="4">
    <source>
        <dbReference type="Google" id="ProtNLM"/>
    </source>
</evidence>
<dbReference type="InterPro" id="IPR051344">
    <property type="entry name" value="Vgb"/>
</dbReference>
<dbReference type="Proteomes" id="UP000192652">
    <property type="component" value="Unassembled WGS sequence"/>
</dbReference>
<dbReference type="EMBL" id="MSPX01000020">
    <property type="protein sequence ID" value="OQP84477.1"/>
    <property type="molecule type" value="Genomic_DNA"/>
</dbReference>
<dbReference type="SUPFAM" id="SSF63829">
    <property type="entry name" value="Calcium-dependent phosphotriesterase"/>
    <property type="match status" value="1"/>
</dbReference>
<protein>
    <recommendedName>
        <fullName evidence="4">SMP-30/Gluconolactonase/LRE-like region domain-containing protein</fullName>
    </recommendedName>
</protein>
<evidence type="ECO:0000313" key="2">
    <source>
        <dbReference type="EMBL" id="OQP84477.1"/>
    </source>
</evidence>
<sequence>MKNVLKTIAAMGILSLIVSGAAMAQSEILLPDPAFAPEGIAVDSAGSLYVGSLTQGQIVRINSDSKQVEDFVPPGANGMVSTIGLHATADRLYACSSDPGASVRTKSAPSALLAFDRATGANAGRYELPNGGAFCNDITELPDGTILATDSFVPRIYALHPGSKALTVWFESDKFAGEGFNLNGIAYDDGAIYVLRYQTGTLHRIAVQADGTAGEVADIALPKPATGADGLTALGNGRFLIVSGGGLTAGARGALLGVKVEGGAATMEVIASDLNVPTTVAVKDNAAYVVEGQLDHLFDPSAGPADPYRILVLDLPQDYRSK</sequence>
<proteinExistence type="predicted"/>
<comment type="caution">
    <text evidence="2">The sequence shown here is derived from an EMBL/GenBank/DDBJ whole genome shotgun (WGS) entry which is preliminary data.</text>
</comment>
<dbReference type="InterPro" id="IPR011042">
    <property type="entry name" value="6-blade_b-propeller_TolB-like"/>
</dbReference>
<dbReference type="PANTHER" id="PTHR40274">
    <property type="entry name" value="VIRGINIAMYCIN B LYASE"/>
    <property type="match status" value="1"/>
</dbReference>
<reference evidence="2 3" key="1">
    <citation type="journal article" date="2017" name="Antonie Van Leeuwenhoek">
        <title>Rhizobium rhizosphaerae sp. nov., a novel species isolated from rice rhizosphere.</title>
        <authorList>
            <person name="Zhao J.J."/>
            <person name="Zhang J."/>
            <person name="Zhang R.J."/>
            <person name="Zhang C.W."/>
            <person name="Yin H.Q."/>
            <person name="Zhang X.X."/>
        </authorList>
    </citation>
    <scope>NUCLEOTIDE SEQUENCE [LARGE SCALE GENOMIC DNA]</scope>
    <source>
        <strain evidence="2 3">RD15</strain>
    </source>
</reference>
<dbReference type="RefSeq" id="WP_081177319.1">
    <property type="nucleotide sequence ID" value="NZ_MSPX01000020.1"/>
</dbReference>
<evidence type="ECO:0000256" key="1">
    <source>
        <dbReference type="SAM" id="SignalP"/>
    </source>
</evidence>
<feature type="signal peptide" evidence="1">
    <location>
        <begin position="1"/>
        <end position="24"/>
    </location>
</feature>
<name>A0ABX3P968_9HYPH</name>
<dbReference type="Gene3D" id="2.120.10.30">
    <property type="entry name" value="TolB, C-terminal domain"/>
    <property type="match status" value="1"/>
</dbReference>